<accession>A0A0E3DAZ6</accession>
<dbReference type="EMBL" id="KJ398163">
    <property type="protein sequence ID" value="AHX02538.1"/>
    <property type="molecule type" value="Genomic_DNA"/>
</dbReference>
<dbReference type="Pfam" id="PF00902">
    <property type="entry name" value="TatC"/>
    <property type="match status" value="1"/>
</dbReference>
<keyword evidence="4 5" id="KW-0472">Membrane</keyword>
<evidence type="ECO:0000256" key="3">
    <source>
        <dbReference type="ARBA" id="ARBA00022989"/>
    </source>
</evidence>
<evidence type="ECO:0000256" key="1">
    <source>
        <dbReference type="ARBA" id="ARBA00004141"/>
    </source>
</evidence>
<dbReference type="InterPro" id="IPR002033">
    <property type="entry name" value="TatC"/>
</dbReference>
<keyword evidence="2 5" id="KW-0812">Transmembrane</keyword>
<evidence type="ECO:0000256" key="2">
    <source>
        <dbReference type="ARBA" id="ARBA00022692"/>
    </source>
</evidence>
<name>A0A0E3DAZ6_9FLOR</name>
<gene>
    <name evidence="6" type="primary">secY</name>
    <name evidence="6" type="ORF">Sduby.mt.45</name>
</gene>
<feature type="transmembrane region" description="Helical" evidence="5">
    <location>
        <begin position="58"/>
        <end position="81"/>
    </location>
</feature>
<evidence type="ECO:0000256" key="4">
    <source>
        <dbReference type="ARBA" id="ARBA00023136"/>
    </source>
</evidence>
<feature type="transmembrane region" description="Helical" evidence="5">
    <location>
        <begin position="101"/>
        <end position="125"/>
    </location>
</feature>
<sequence>MLFYYFSEFNYRLIYIFLSWILCVLILIIKIYILLLLETYPFFKIFLKKFLITHTTDLVHIMYTLILSTSLLFILPFIMYHLMQFCKSSWYRYQLKALKKIYNWSTLLFINVMYVCYLFFVPLILKFLIEWNALEKINSFLDITVELRLLNYIYWILQIRYYIGNFSFFLALFMLIFLFSMNIQKLYEFFNKYRKQIIFLNIMGFYIKSSWFFLQFFLIFFLLIFYELVFLFICYKKIKL</sequence>
<organism evidence="6">
    <name type="scientific">Schizymenia dubyi</name>
    <dbReference type="NCBI Taxonomy" id="38368"/>
    <lineage>
        <taxon>Eukaryota</taxon>
        <taxon>Rhodophyta</taxon>
        <taxon>Florideophyceae</taxon>
        <taxon>Rhodymeniophycidae</taxon>
        <taxon>Nemastomatales</taxon>
        <taxon>Schizymeniaceae</taxon>
        <taxon>Schizymenia</taxon>
    </lineage>
</organism>
<reference evidence="6" key="1">
    <citation type="submission" date="2014-02" db="EMBL/GenBank/DDBJ databases">
        <title>Complete mitochondrion genomes reveal florideophycean red algal diversity.</title>
        <authorList>
            <person name="Yang E.C."/>
            <person name="Yoon H.S."/>
        </authorList>
    </citation>
    <scope>NUCLEOTIDE SEQUENCE</scope>
</reference>
<keyword evidence="6" id="KW-0496">Mitochondrion</keyword>
<evidence type="ECO:0000256" key="5">
    <source>
        <dbReference type="SAM" id="Phobius"/>
    </source>
</evidence>
<dbReference type="GO" id="GO:0016020">
    <property type="term" value="C:membrane"/>
    <property type="evidence" value="ECO:0007669"/>
    <property type="project" value="UniProtKB-SubCell"/>
</dbReference>
<evidence type="ECO:0000313" key="6">
    <source>
        <dbReference type="EMBL" id="AHX02538.1"/>
    </source>
</evidence>
<feature type="transmembrane region" description="Helical" evidence="5">
    <location>
        <begin position="217"/>
        <end position="235"/>
    </location>
</feature>
<keyword evidence="3 5" id="KW-1133">Transmembrane helix</keyword>
<feature type="transmembrane region" description="Helical" evidence="5">
    <location>
        <begin position="12"/>
        <end position="37"/>
    </location>
</feature>
<geneLocation type="mitochondrion" evidence="6"/>
<protein>
    <submittedName>
        <fullName evidence="6">SecY</fullName>
    </submittedName>
</protein>
<feature type="transmembrane region" description="Helical" evidence="5">
    <location>
        <begin position="161"/>
        <end position="181"/>
    </location>
</feature>
<proteinExistence type="predicted"/>
<dbReference type="AlphaFoldDB" id="A0A0E3DAZ6"/>
<comment type="subcellular location">
    <subcellularLocation>
        <location evidence="1">Membrane</location>
        <topology evidence="1">Multi-pass membrane protein</topology>
    </subcellularLocation>
</comment>